<dbReference type="SUPFAM" id="SSF50978">
    <property type="entry name" value="WD40 repeat-like"/>
    <property type="match status" value="1"/>
</dbReference>
<feature type="repeat" description="WD" evidence="3">
    <location>
        <begin position="351"/>
        <end position="376"/>
    </location>
</feature>
<gene>
    <name evidence="4" type="ORF">EV192_103424</name>
</gene>
<evidence type="ECO:0000313" key="5">
    <source>
        <dbReference type="Proteomes" id="UP000295680"/>
    </source>
</evidence>
<proteinExistence type="predicted"/>
<dbReference type="InterPro" id="IPR015943">
    <property type="entry name" value="WD40/YVTN_repeat-like_dom_sf"/>
</dbReference>
<dbReference type="Proteomes" id="UP000295680">
    <property type="component" value="Unassembled WGS sequence"/>
</dbReference>
<feature type="repeat" description="WD" evidence="3">
    <location>
        <begin position="133"/>
        <end position="153"/>
    </location>
</feature>
<evidence type="ECO:0000256" key="3">
    <source>
        <dbReference type="PROSITE-ProRule" id="PRU00221"/>
    </source>
</evidence>
<dbReference type="AlphaFoldDB" id="A0A4R2JLA8"/>
<evidence type="ECO:0000256" key="2">
    <source>
        <dbReference type="ARBA" id="ARBA00022737"/>
    </source>
</evidence>
<dbReference type="Pfam" id="PF00400">
    <property type="entry name" value="WD40"/>
    <property type="match status" value="4"/>
</dbReference>
<keyword evidence="1 3" id="KW-0853">WD repeat</keyword>
<reference evidence="4 5" key="1">
    <citation type="submission" date="2019-03" db="EMBL/GenBank/DDBJ databases">
        <title>Genomic Encyclopedia of Type Strains, Phase IV (KMG-IV): sequencing the most valuable type-strain genomes for metagenomic binning, comparative biology and taxonomic classification.</title>
        <authorList>
            <person name="Goeker M."/>
        </authorList>
    </citation>
    <scope>NUCLEOTIDE SEQUENCE [LARGE SCALE GENOMIC DNA]</scope>
    <source>
        <strain evidence="4 5">DSM 45934</strain>
    </source>
</reference>
<dbReference type="PANTHER" id="PTHR19848:SF8">
    <property type="entry name" value="F-BOX AND WD REPEAT DOMAIN CONTAINING 7"/>
    <property type="match status" value="1"/>
</dbReference>
<keyword evidence="5" id="KW-1185">Reference proteome</keyword>
<organism evidence="4 5">
    <name type="scientific">Actinocrispum wychmicini</name>
    <dbReference type="NCBI Taxonomy" id="1213861"/>
    <lineage>
        <taxon>Bacteria</taxon>
        <taxon>Bacillati</taxon>
        <taxon>Actinomycetota</taxon>
        <taxon>Actinomycetes</taxon>
        <taxon>Pseudonocardiales</taxon>
        <taxon>Pseudonocardiaceae</taxon>
        <taxon>Actinocrispum</taxon>
    </lineage>
</organism>
<comment type="caution">
    <text evidence="4">The sequence shown here is derived from an EMBL/GenBank/DDBJ whole genome shotgun (WGS) entry which is preliminary data.</text>
</comment>
<feature type="repeat" description="WD" evidence="3">
    <location>
        <begin position="299"/>
        <end position="332"/>
    </location>
</feature>
<dbReference type="InterPro" id="IPR036322">
    <property type="entry name" value="WD40_repeat_dom_sf"/>
</dbReference>
<dbReference type="EMBL" id="SLWS01000003">
    <property type="protein sequence ID" value="TCO60843.1"/>
    <property type="molecule type" value="Genomic_DNA"/>
</dbReference>
<dbReference type="PROSITE" id="PS50082">
    <property type="entry name" value="WD_REPEATS_2"/>
    <property type="match status" value="4"/>
</dbReference>
<dbReference type="InterPro" id="IPR001680">
    <property type="entry name" value="WD40_rpt"/>
</dbReference>
<accession>A0A4R2JLA8</accession>
<evidence type="ECO:0000256" key="1">
    <source>
        <dbReference type="ARBA" id="ARBA00022574"/>
    </source>
</evidence>
<keyword evidence="2" id="KW-0677">Repeat</keyword>
<protein>
    <submittedName>
        <fullName evidence="4">WD40 repeat protein</fullName>
    </submittedName>
</protein>
<dbReference type="PANTHER" id="PTHR19848">
    <property type="entry name" value="WD40 REPEAT PROTEIN"/>
    <property type="match status" value="1"/>
</dbReference>
<dbReference type="Gene3D" id="2.130.10.10">
    <property type="entry name" value="YVTN repeat-like/Quinoprotein amine dehydrogenase"/>
    <property type="match status" value="3"/>
</dbReference>
<sequence>MLALAFSPDGRELAAGTMAGDVLRLDIDDPGHPRVIGPPLVTGGEVRTLAYGPDKDRLAAGLGNRDIALWWLDDAGTIFAAANVLAGHGSAVTGLFFAGPEHVIGVDAGGSLRDWHLPPTVFSPGQRPAFTRFAPAGDRLAVGLADGSVRFWDTGDPALPMRLDATIPAGACTAAGVWLSTERDLLACVDAHGQAHIWDMATLDSVRRFDGVIPSAATTVAFGPGSRSLVTVRSDSAAQLWSIDDPDKPRPLGQPFGHDYDMVVASADGTRLAAARTTGEIDLWDLSDPAHPRPWGTTLTGPVQRTAAMAFSPDGRTFAAGGIDHGIRLWTVADFSHSGDPTVTRLSPGVVFAIDFNHDGTRMVTAGLESELHVWDTGTMAEVYWPISLNAATVSGATFPRRPTSAQFRPSGDWLVTSLDDGTVALWNTDPQRTADRVCALTTESDLPAKWREHFPQISYRAPCGWR</sequence>
<name>A0A4R2JLA8_9PSEU</name>
<evidence type="ECO:0000313" key="4">
    <source>
        <dbReference type="EMBL" id="TCO60843.1"/>
    </source>
</evidence>
<feature type="repeat" description="WD" evidence="3">
    <location>
        <begin position="404"/>
        <end position="437"/>
    </location>
</feature>
<dbReference type="SMART" id="SM00320">
    <property type="entry name" value="WD40"/>
    <property type="match status" value="8"/>
</dbReference>
<dbReference type="PROSITE" id="PS50294">
    <property type="entry name" value="WD_REPEATS_REGION"/>
    <property type="match status" value="1"/>
</dbReference>